<evidence type="ECO:0000313" key="3">
    <source>
        <dbReference type="Proteomes" id="UP000053259"/>
    </source>
</evidence>
<gene>
    <name evidence="2" type="ORF">PV09_08517</name>
</gene>
<dbReference type="AlphaFoldDB" id="A0A0D2AL98"/>
<evidence type="ECO:0000313" key="2">
    <source>
        <dbReference type="EMBL" id="KIV99848.1"/>
    </source>
</evidence>
<evidence type="ECO:0000256" key="1">
    <source>
        <dbReference type="SAM" id="MobiDB-lite"/>
    </source>
</evidence>
<feature type="compositionally biased region" description="Polar residues" evidence="1">
    <location>
        <begin position="132"/>
        <end position="142"/>
    </location>
</feature>
<dbReference type="VEuPathDB" id="FungiDB:PV09_08517"/>
<feature type="compositionally biased region" description="Basic and acidic residues" evidence="1">
    <location>
        <begin position="104"/>
        <end position="113"/>
    </location>
</feature>
<dbReference type="InParanoid" id="A0A0D2AL98"/>
<dbReference type="HOGENOM" id="CLU_510190_0_0_1"/>
<accession>A0A0D2AL98</accession>
<protein>
    <submittedName>
        <fullName evidence="2">Uncharacterized protein</fullName>
    </submittedName>
</protein>
<feature type="compositionally biased region" description="Basic and acidic residues" evidence="1">
    <location>
        <begin position="516"/>
        <end position="528"/>
    </location>
</feature>
<feature type="region of interest" description="Disordered" evidence="1">
    <location>
        <begin position="104"/>
        <end position="142"/>
    </location>
</feature>
<reference evidence="2 3" key="1">
    <citation type="submission" date="2015-01" db="EMBL/GenBank/DDBJ databases">
        <title>The Genome Sequence of Ochroconis gallopava CBS43764.</title>
        <authorList>
            <consortium name="The Broad Institute Genomics Platform"/>
            <person name="Cuomo C."/>
            <person name="de Hoog S."/>
            <person name="Gorbushina A."/>
            <person name="Stielow B."/>
            <person name="Teixiera M."/>
            <person name="Abouelleil A."/>
            <person name="Chapman S.B."/>
            <person name="Priest M."/>
            <person name="Young S.K."/>
            <person name="Wortman J."/>
            <person name="Nusbaum C."/>
            <person name="Birren B."/>
        </authorList>
    </citation>
    <scope>NUCLEOTIDE SEQUENCE [LARGE SCALE GENOMIC DNA]</scope>
    <source>
        <strain evidence="2 3">CBS 43764</strain>
    </source>
</reference>
<sequence length="534" mass="59121">MGAAEIGPSSKLRNVCVSSFGPDPSTTKIIVHSTIYLFSEEHAYQVYGMQAWRVSFMRRPQLPKGRCIRKFTASAARAKEDGGPGQTIENEVIRREHIEIDARDAKRRAESTPRRAHRGHTRAGEELGEFNPTPSDVDSDSPNFFTKIPGDARTYRSRKHGNPPLPLSPFIDPVFAAARNKWKMKKARPPLPEDMTPFQKRLYSNPYAQALATPVRTSGVTDTHLPRFFLLPFQLHPSPEPPHALTWVPVQLWASASGKPLPKSVPQTYFDLTRATLDMLAGEDGRRVATLAVGKHLTPAMKKKLKIRRDVGDLVLELLREEAVKVLKWPFRHPGARLVERCDGGALAVREMGAGVGCVLYTVPLTSEKLDLIAQRVHMEVLAAEALGNKARGEQLLRCPRAPGPIKVPLAPVLAPLQNLAAVYPPFRYSTTTDCDGKAVPVYGLVELLGREKLDELLSGTVFEDAPCLVVRQEWRSWKPQMALLRLQNYLSRELLEKPAAEQRSAAKSEGGGQTKGEKPKADDRSVDDGSSLA</sequence>
<dbReference type="STRING" id="253628.A0A0D2AL98"/>
<feature type="region of interest" description="Disordered" evidence="1">
    <location>
        <begin position="501"/>
        <end position="534"/>
    </location>
</feature>
<dbReference type="RefSeq" id="XP_016209718.1">
    <property type="nucleotide sequence ID" value="XM_016362433.1"/>
</dbReference>
<dbReference type="Proteomes" id="UP000053259">
    <property type="component" value="Unassembled WGS sequence"/>
</dbReference>
<name>A0A0D2AL98_9PEZI</name>
<dbReference type="OrthoDB" id="3363286at2759"/>
<dbReference type="EMBL" id="KN847570">
    <property type="protein sequence ID" value="KIV99848.1"/>
    <property type="molecule type" value="Genomic_DNA"/>
</dbReference>
<organism evidence="2 3">
    <name type="scientific">Verruconis gallopava</name>
    <dbReference type="NCBI Taxonomy" id="253628"/>
    <lineage>
        <taxon>Eukaryota</taxon>
        <taxon>Fungi</taxon>
        <taxon>Dikarya</taxon>
        <taxon>Ascomycota</taxon>
        <taxon>Pezizomycotina</taxon>
        <taxon>Dothideomycetes</taxon>
        <taxon>Pleosporomycetidae</taxon>
        <taxon>Venturiales</taxon>
        <taxon>Sympoventuriaceae</taxon>
        <taxon>Verruconis</taxon>
    </lineage>
</organism>
<proteinExistence type="predicted"/>
<keyword evidence="3" id="KW-1185">Reference proteome</keyword>
<dbReference type="GeneID" id="27316490"/>